<dbReference type="InterPro" id="IPR012999">
    <property type="entry name" value="Pyr_OxRdtase_I_AS"/>
</dbReference>
<evidence type="ECO:0000256" key="10">
    <source>
        <dbReference type="RuleBase" id="RU003691"/>
    </source>
</evidence>
<evidence type="ECO:0000256" key="5">
    <source>
        <dbReference type="ARBA" id="ARBA00023157"/>
    </source>
</evidence>
<name>A0A7S0ZKR6_9RHOD</name>
<evidence type="ECO:0000256" key="7">
    <source>
        <dbReference type="PIRSR" id="PIRSR000350-2"/>
    </source>
</evidence>
<keyword evidence="2 10" id="KW-0285">Flavoprotein</keyword>
<dbReference type="GO" id="GO:0005829">
    <property type="term" value="C:cytosol"/>
    <property type="evidence" value="ECO:0007669"/>
    <property type="project" value="TreeGrafter"/>
</dbReference>
<sequence length="459" mass="49902">MVKYDDDLVVVGAGSGGVRAARISAGYGARVAIVEFQKLGGTCVNVGCVPKKLFVYGSHYGHTVEESKNFGWNFANPSLDWPSLIENKNHEILRLNGVYDRLLKNAGVEIINGFGSFTDAHTIEVSGESVRTITAEKILIATGSTPFVPEFPGREHVITSNEAFYFKELPKKVVIVGGGYIAVEFACILANYGANVTLVYRGDLFLRGFDVDVRKFLLEQMQHSIDVRLKNNIKEISVSGESQLRQVTLADGSVLSDVDVVMYATGRVPMVQNLGLETIGVAMGKKNEILVDEYLKTSVDSIFAVGDVIDRMALTPVALREGHAFADTQFGKNPRTINYENIPTAVFAQPPIGTCGMTEDAAVKAYGEENIDVYVSTFKPLKHTLTNSKERSLYKLIVHAPTDKVIGCHMVESSAGEVIQIIGIAMKAGATKADFDATVGVHPTSAEELVTMRTKRAKN</sequence>
<dbReference type="GO" id="GO:0034599">
    <property type="term" value="P:cellular response to oxidative stress"/>
    <property type="evidence" value="ECO:0007669"/>
    <property type="project" value="TreeGrafter"/>
</dbReference>
<comment type="similarity">
    <text evidence="1 10">Belongs to the class-I pyridine nucleotide-disulfide oxidoreductase family.</text>
</comment>
<dbReference type="GO" id="GO:0004362">
    <property type="term" value="F:glutathione-disulfide reductase (NADPH) activity"/>
    <property type="evidence" value="ECO:0007669"/>
    <property type="project" value="TreeGrafter"/>
</dbReference>
<dbReference type="SUPFAM" id="SSF55424">
    <property type="entry name" value="FAD/NAD-linked reductases, dimerisation (C-terminal) domain"/>
    <property type="match status" value="1"/>
</dbReference>
<dbReference type="PRINTS" id="PR00411">
    <property type="entry name" value="PNDRDTASEI"/>
</dbReference>
<evidence type="ECO:0008006" key="14">
    <source>
        <dbReference type="Google" id="ProtNLM"/>
    </source>
</evidence>
<dbReference type="Gene3D" id="3.50.50.60">
    <property type="entry name" value="FAD/NAD(P)-binding domain"/>
    <property type="match status" value="2"/>
</dbReference>
<feature type="domain" description="FAD/NAD(P)-binding" evidence="12">
    <location>
        <begin position="7"/>
        <end position="322"/>
    </location>
</feature>
<evidence type="ECO:0000259" key="12">
    <source>
        <dbReference type="Pfam" id="PF07992"/>
    </source>
</evidence>
<dbReference type="PANTHER" id="PTHR42737">
    <property type="entry name" value="GLUTATHIONE REDUCTASE"/>
    <property type="match status" value="1"/>
</dbReference>
<feature type="binding site" evidence="8">
    <location>
        <position position="307"/>
    </location>
    <ligand>
        <name>FAD</name>
        <dbReference type="ChEBI" id="CHEBI:57692"/>
    </ligand>
</feature>
<dbReference type="GO" id="GO:0005739">
    <property type="term" value="C:mitochondrion"/>
    <property type="evidence" value="ECO:0007669"/>
    <property type="project" value="TreeGrafter"/>
</dbReference>
<evidence type="ECO:0000256" key="2">
    <source>
        <dbReference type="ARBA" id="ARBA00022630"/>
    </source>
</evidence>
<dbReference type="InterPro" id="IPR023753">
    <property type="entry name" value="FAD/NAD-binding_dom"/>
</dbReference>
<feature type="binding site" evidence="8">
    <location>
        <position position="52"/>
    </location>
    <ligand>
        <name>FAD</name>
        <dbReference type="ChEBI" id="CHEBI:57692"/>
    </ligand>
</feature>
<dbReference type="Gene3D" id="3.30.390.30">
    <property type="match status" value="1"/>
</dbReference>
<dbReference type="InterPro" id="IPR016156">
    <property type="entry name" value="FAD/NAD-linked_Rdtase_dimer_sf"/>
</dbReference>
<dbReference type="GO" id="GO:0050660">
    <property type="term" value="F:flavin adenine dinucleotide binding"/>
    <property type="evidence" value="ECO:0007669"/>
    <property type="project" value="InterPro"/>
</dbReference>
<keyword evidence="5" id="KW-1015">Disulfide bond</keyword>
<keyword evidence="8" id="KW-0547">Nucleotide-binding</keyword>
<keyword evidence="8" id="KW-0520">NAD</keyword>
<evidence type="ECO:0000256" key="8">
    <source>
        <dbReference type="PIRSR" id="PIRSR000350-3"/>
    </source>
</evidence>
<dbReference type="InterPro" id="IPR004099">
    <property type="entry name" value="Pyr_nucl-diS_OxRdtase_dimer"/>
</dbReference>
<reference evidence="13" key="1">
    <citation type="submission" date="2021-01" db="EMBL/GenBank/DDBJ databases">
        <authorList>
            <person name="Corre E."/>
            <person name="Pelletier E."/>
            <person name="Niang G."/>
            <person name="Scheremetjew M."/>
            <person name="Finn R."/>
            <person name="Kale V."/>
            <person name="Holt S."/>
            <person name="Cochrane G."/>
            <person name="Meng A."/>
            <person name="Brown T."/>
            <person name="Cohen L."/>
        </authorList>
    </citation>
    <scope>NUCLEOTIDE SEQUENCE</scope>
    <source>
        <strain evidence="13">CCMP3278</strain>
    </source>
</reference>
<evidence type="ECO:0000256" key="6">
    <source>
        <dbReference type="ARBA" id="ARBA00023284"/>
    </source>
</evidence>
<evidence type="ECO:0000256" key="3">
    <source>
        <dbReference type="ARBA" id="ARBA00022827"/>
    </source>
</evidence>
<dbReference type="GO" id="GO:0045454">
    <property type="term" value="P:cell redox homeostasis"/>
    <property type="evidence" value="ECO:0007669"/>
    <property type="project" value="InterPro"/>
</dbReference>
<dbReference type="AlphaFoldDB" id="A0A7S0ZKR6"/>
<dbReference type="InterPro" id="IPR046952">
    <property type="entry name" value="GSHR/TRXR-like"/>
</dbReference>
<dbReference type="PROSITE" id="PS00076">
    <property type="entry name" value="PYRIDINE_REDOX_1"/>
    <property type="match status" value="1"/>
</dbReference>
<feature type="domain" description="Pyridine nucleotide-disulphide oxidoreductase dimerisation" evidence="11">
    <location>
        <begin position="342"/>
        <end position="452"/>
    </location>
</feature>
<feature type="binding site" evidence="8">
    <location>
        <position position="266"/>
    </location>
    <ligand>
        <name>NAD(+)</name>
        <dbReference type="ChEBI" id="CHEBI:57540"/>
    </ligand>
</feature>
<evidence type="ECO:0000256" key="4">
    <source>
        <dbReference type="ARBA" id="ARBA00023002"/>
    </source>
</evidence>
<evidence type="ECO:0000259" key="11">
    <source>
        <dbReference type="Pfam" id="PF02852"/>
    </source>
</evidence>
<feature type="binding site" evidence="8">
    <location>
        <begin position="177"/>
        <end position="184"/>
    </location>
    <ligand>
        <name>NAD(+)</name>
        <dbReference type="ChEBI" id="CHEBI:57540"/>
    </ligand>
</feature>
<comment type="cofactor">
    <cofactor evidence="8">
        <name>FAD</name>
        <dbReference type="ChEBI" id="CHEBI:57692"/>
    </cofactor>
    <text evidence="8">Binds 1 FAD per subunit.</text>
</comment>
<proteinExistence type="inferred from homology"/>
<keyword evidence="6 10" id="KW-0676">Redox-active center</keyword>
<dbReference type="PIRSF" id="PIRSF000350">
    <property type="entry name" value="Mercury_reductase_MerA"/>
    <property type="match status" value="1"/>
</dbReference>
<dbReference type="PANTHER" id="PTHR42737:SF2">
    <property type="entry name" value="GLUTATHIONE REDUCTASE"/>
    <property type="match status" value="1"/>
</dbReference>
<organism evidence="13">
    <name type="scientific">Timspurckia oligopyrenoides</name>
    <dbReference type="NCBI Taxonomy" id="708627"/>
    <lineage>
        <taxon>Eukaryota</taxon>
        <taxon>Rhodophyta</taxon>
        <taxon>Bangiophyceae</taxon>
        <taxon>Porphyridiales</taxon>
        <taxon>Porphyridiaceae</taxon>
        <taxon>Timspurckia</taxon>
    </lineage>
</organism>
<dbReference type="InterPro" id="IPR036188">
    <property type="entry name" value="FAD/NAD-bd_sf"/>
</dbReference>
<evidence type="ECO:0000256" key="1">
    <source>
        <dbReference type="ARBA" id="ARBA00007532"/>
    </source>
</evidence>
<evidence type="ECO:0000256" key="9">
    <source>
        <dbReference type="PIRSR" id="PIRSR000350-4"/>
    </source>
</evidence>
<feature type="binding site" evidence="8">
    <location>
        <begin position="142"/>
        <end position="144"/>
    </location>
    <ligand>
        <name>FAD</name>
        <dbReference type="ChEBI" id="CHEBI:57692"/>
    </ligand>
</feature>
<dbReference type="Pfam" id="PF07992">
    <property type="entry name" value="Pyr_redox_2"/>
    <property type="match status" value="1"/>
</dbReference>
<dbReference type="NCBIfam" id="NF004776">
    <property type="entry name" value="PRK06116.1"/>
    <property type="match status" value="1"/>
</dbReference>
<feature type="active site" description="Proton acceptor" evidence="7">
    <location>
        <position position="442"/>
    </location>
</feature>
<dbReference type="PRINTS" id="PR00368">
    <property type="entry name" value="FADPNR"/>
</dbReference>
<feature type="disulfide bond" description="Redox-active" evidence="9">
    <location>
        <begin position="43"/>
        <end position="48"/>
    </location>
</feature>
<dbReference type="SUPFAM" id="SSF51905">
    <property type="entry name" value="FAD/NAD(P)-binding domain"/>
    <property type="match status" value="1"/>
</dbReference>
<keyword evidence="4 10" id="KW-0560">Oxidoreductase</keyword>
<gene>
    <name evidence="13" type="ORF">TOLI1172_LOCUS9370</name>
</gene>
<accession>A0A7S0ZKR6</accession>
<protein>
    <recommendedName>
        <fullName evidence="14">Glutathione-disulfide reductase</fullName>
    </recommendedName>
</protein>
<feature type="binding site" evidence="8">
    <location>
        <position position="115"/>
    </location>
    <ligand>
        <name>FAD</name>
        <dbReference type="ChEBI" id="CHEBI:57692"/>
    </ligand>
</feature>
<dbReference type="EMBL" id="HBFP01012977">
    <property type="protein sequence ID" value="CAD8824971.1"/>
    <property type="molecule type" value="Transcribed_RNA"/>
</dbReference>
<dbReference type="InterPro" id="IPR001100">
    <property type="entry name" value="Pyr_nuc-diS_OxRdtase"/>
</dbReference>
<keyword evidence="3 8" id="KW-0274">FAD</keyword>
<dbReference type="Pfam" id="PF02852">
    <property type="entry name" value="Pyr_redox_dim"/>
    <property type="match status" value="1"/>
</dbReference>
<dbReference type="GO" id="GO:0006749">
    <property type="term" value="P:glutathione metabolic process"/>
    <property type="evidence" value="ECO:0007669"/>
    <property type="project" value="TreeGrafter"/>
</dbReference>
<evidence type="ECO:0000313" key="13">
    <source>
        <dbReference type="EMBL" id="CAD8824971.1"/>
    </source>
</evidence>